<dbReference type="GO" id="GO:0005634">
    <property type="term" value="C:nucleus"/>
    <property type="evidence" value="ECO:0007669"/>
    <property type="project" value="UniProtKB-SubCell"/>
</dbReference>
<comment type="subcellular location">
    <subcellularLocation>
        <location evidence="3">Cytoplasm</location>
    </subcellularLocation>
    <subcellularLocation>
        <location evidence="2">Nucleus</location>
    </subcellularLocation>
</comment>
<evidence type="ECO:0000256" key="8">
    <source>
        <dbReference type="PROSITE-ProRule" id="PRU00808"/>
    </source>
</evidence>
<keyword evidence="6" id="KW-0539">Nucleus</keyword>
<name>A0AAD3HEK3_9STRA</name>
<dbReference type="FunFam" id="3.60.20.10:FF:000055">
    <property type="entry name" value="Proteasome subunit alpha type"/>
    <property type="match status" value="1"/>
</dbReference>
<organism evidence="10 11">
    <name type="scientific">Chaetoceros tenuissimus</name>
    <dbReference type="NCBI Taxonomy" id="426638"/>
    <lineage>
        <taxon>Eukaryota</taxon>
        <taxon>Sar</taxon>
        <taxon>Stramenopiles</taxon>
        <taxon>Ochrophyta</taxon>
        <taxon>Bacillariophyta</taxon>
        <taxon>Coscinodiscophyceae</taxon>
        <taxon>Chaetocerotophycidae</taxon>
        <taxon>Chaetocerotales</taxon>
        <taxon>Chaetocerotaceae</taxon>
        <taxon>Chaetoceros</taxon>
    </lineage>
</organism>
<dbReference type="GO" id="GO:0005737">
    <property type="term" value="C:cytoplasm"/>
    <property type="evidence" value="ECO:0007669"/>
    <property type="project" value="UniProtKB-SubCell"/>
</dbReference>
<evidence type="ECO:0000313" key="11">
    <source>
        <dbReference type="Proteomes" id="UP001054902"/>
    </source>
</evidence>
<evidence type="ECO:0000256" key="3">
    <source>
        <dbReference type="ARBA" id="ARBA00004496"/>
    </source>
</evidence>
<comment type="subunit">
    <text evidence="7">The 26S proteasome consists of a 20S proteasome core and two 19S regulatory subunits. The 20S proteasome core is composed of 28 subunits that are arranged in four stacked rings, resulting in a barrel-shaped structure. The two end rings are each formed by seven alpha subunits, and the two central rings are each formed by seven beta subunits. The catalytic chamber with the active sites is on the inside of the barrel.</text>
</comment>
<dbReference type="Pfam" id="PF10584">
    <property type="entry name" value="Proteasome_A_N"/>
    <property type="match status" value="1"/>
</dbReference>
<dbReference type="InterPro" id="IPR023332">
    <property type="entry name" value="Proteasome_alpha-type"/>
</dbReference>
<evidence type="ECO:0000256" key="1">
    <source>
        <dbReference type="ARBA" id="ARBA00002000"/>
    </source>
</evidence>
<evidence type="ECO:0000259" key="9">
    <source>
        <dbReference type="SMART" id="SM00948"/>
    </source>
</evidence>
<sequence>MSRDSNYDHHISIFSPQGRLYQMEYAFKAASSSSGQTAVSLRGANSCAFVTQKKVPDRLMDPSSITHIFSITPKIGCLATGMIADCKAQVQRMRYEAADFQFKYGYPIPVRVLAKRIADIAQVNTQSASMRPLATVCILIGVDDEKGPQVFKVDCAGHFLPFFGTASGAKEQEAVNYLEKRVGDMKGYDKDQTVRTAIMCLGSVLGSDFRGSEIEVGYVEGKNGRFTVLTEEEIDAHLNAIADADA</sequence>
<keyword evidence="5 8" id="KW-0647">Proteasome</keyword>
<evidence type="ECO:0000256" key="7">
    <source>
        <dbReference type="ARBA" id="ARBA00026071"/>
    </source>
</evidence>
<dbReference type="InterPro" id="IPR050115">
    <property type="entry name" value="Proteasome_alpha"/>
</dbReference>
<protein>
    <submittedName>
        <fullName evidence="10">26S proteasome subunit</fullName>
    </submittedName>
</protein>
<dbReference type="InterPro" id="IPR034642">
    <property type="entry name" value="Proteasome_subunit_alpha6"/>
</dbReference>
<dbReference type="PROSITE" id="PS51475">
    <property type="entry name" value="PROTEASOME_ALPHA_2"/>
    <property type="match status" value="1"/>
</dbReference>
<dbReference type="AlphaFoldDB" id="A0AAD3HEK3"/>
<dbReference type="CDD" id="cd03754">
    <property type="entry name" value="proteasome_alpha_type_6"/>
    <property type="match status" value="1"/>
</dbReference>
<keyword evidence="11" id="KW-1185">Reference proteome</keyword>
<reference evidence="10 11" key="1">
    <citation type="journal article" date="2021" name="Sci. Rep.">
        <title>The genome of the diatom Chaetoceros tenuissimus carries an ancient integrated fragment of an extant virus.</title>
        <authorList>
            <person name="Hongo Y."/>
            <person name="Kimura K."/>
            <person name="Takaki Y."/>
            <person name="Yoshida Y."/>
            <person name="Baba S."/>
            <person name="Kobayashi G."/>
            <person name="Nagasaki K."/>
            <person name="Hano T."/>
            <person name="Tomaru Y."/>
        </authorList>
    </citation>
    <scope>NUCLEOTIDE SEQUENCE [LARGE SCALE GENOMIC DNA]</scope>
    <source>
        <strain evidence="10 11">NIES-3715</strain>
    </source>
</reference>
<dbReference type="InterPro" id="IPR000426">
    <property type="entry name" value="Proteasome_asu_N"/>
</dbReference>
<evidence type="ECO:0000256" key="2">
    <source>
        <dbReference type="ARBA" id="ARBA00004123"/>
    </source>
</evidence>
<accession>A0AAD3HEK3</accession>
<feature type="domain" description="Proteasome alpha-type subunits" evidence="9">
    <location>
        <begin position="7"/>
        <end position="29"/>
    </location>
</feature>
<dbReference type="InterPro" id="IPR029055">
    <property type="entry name" value="Ntn_hydrolases_N"/>
</dbReference>
<evidence type="ECO:0000256" key="5">
    <source>
        <dbReference type="ARBA" id="ARBA00022942"/>
    </source>
</evidence>
<dbReference type="PANTHER" id="PTHR11599">
    <property type="entry name" value="PROTEASOME SUBUNIT ALPHA/BETA"/>
    <property type="match status" value="1"/>
</dbReference>
<dbReference type="EMBL" id="BLLK01000069">
    <property type="protein sequence ID" value="GFH61007.1"/>
    <property type="molecule type" value="Genomic_DNA"/>
</dbReference>
<keyword evidence="4" id="KW-0963">Cytoplasm</keyword>
<dbReference type="Gene3D" id="3.60.20.10">
    <property type="entry name" value="Glutamine Phosphoribosylpyrophosphate, subunit 1, domain 1"/>
    <property type="match status" value="1"/>
</dbReference>
<proteinExistence type="inferred from homology"/>
<dbReference type="GO" id="GO:0019773">
    <property type="term" value="C:proteasome core complex, alpha-subunit complex"/>
    <property type="evidence" value="ECO:0007669"/>
    <property type="project" value="UniProtKB-UniRule"/>
</dbReference>
<evidence type="ECO:0000256" key="6">
    <source>
        <dbReference type="ARBA" id="ARBA00023242"/>
    </source>
</evidence>
<dbReference type="SUPFAM" id="SSF56235">
    <property type="entry name" value="N-terminal nucleophile aminohydrolases (Ntn hydrolases)"/>
    <property type="match status" value="1"/>
</dbReference>
<dbReference type="Proteomes" id="UP001054902">
    <property type="component" value="Unassembled WGS sequence"/>
</dbReference>
<dbReference type="SMART" id="SM00948">
    <property type="entry name" value="Proteasome_A_N"/>
    <property type="match status" value="1"/>
</dbReference>
<gene>
    <name evidence="10" type="ORF">CTEN210_17483</name>
</gene>
<dbReference type="GO" id="GO:0006511">
    <property type="term" value="P:ubiquitin-dependent protein catabolic process"/>
    <property type="evidence" value="ECO:0007669"/>
    <property type="project" value="InterPro"/>
</dbReference>
<dbReference type="InterPro" id="IPR001353">
    <property type="entry name" value="Proteasome_sua/b"/>
</dbReference>
<dbReference type="Pfam" id="PF00227">
    <property type="entry name" value="Proteasome"/>
    <property type="match status" value="1"/>
</dbReference>
<comment type="caution">
    <text evidence="10">The sequence shown here is derived from an EMBL/GenBank/DDBJ whole genome shotgun (WGS) entry which is preliminary data.</text>
</comment>
<comment type="similarity">
    <text evidence="8">Belongs to the peptidase T1A family.</text>
</comment>
<evidence type="ECO:0000256" key="4">
    <source>
        <dbReference type="ARBA" id="ARBA00022490"/>
    </source>
</evidence>
<evidence type="ECO:0000313" key="10">
    <source>
        <dbReference type="EMBL" id="GFH61007.1"/>
    </source>
</evidence>
<comment type="function">
    <text evidence="1">The proteasome is a multicatalytic proteinase complex which is characterized by its ability to cleave peptides with Arg, Phe, Tyr, Leu, and Glu adjacent to the leaving group at neutral or slightly basic pH. The proteasome has an ATP-dependent proteolytic activity.</text>
</comment>